<organism evidence="2 3">
    <name type="scientific">Araneus ventricosus</name>
    <name type="common">Orbweaver spider</name>
    <name type="synonym">Epeira ventricosa</name>
    <dbReference type="NCBI Taxonomy" id="182803"/>
    <lineage>
        <taxon>Eukaryota</taxon>
        <taxon>Metazoa</taxon>
        <taxon>Ecdysozoa</taxon>
        <taxon>Arthropoda</taxon>
        <taxon>Chelicerata</taxon>
        <taxon>Arachnida</taxon>
        <taxon>Araneae</taxon>
        <taxon>Araneomorphae</taxon>
        <taxon>Entelegynae</taxon>
        <taxon>Araneoidea</taxon>
        <taxon>Araneidae</taxon>
        <taxon>Araneus</taxon>
    </lineage>
</organism>
<sequence length="81" mass="9385">MVQRGEEIESTALLEHVLFGGGRTFQTDKGSWINRFSNRFTRETEPLRGLNPRRSEKKLTYPMPSHPRIRDVNSRRGASLN</sequence>
<dbReference type="Proteomes" id="UP000499080">
    <property type="component" value="Unassembled WGS sequence"/>
</dbReference>
<evidence type="ECO:0000313" key="3">
    <source>
        <dbReference type="Proteomes" id="UP000499080"/>
    </source>
</evidence>
<name>A0A4Y2NXB4_ARAVE</name>
<proteinExistence type="predicted"/>
<reference evidence="2 3" key="1">
    <citation type="journal article" date="2019" name="Sci. Rep.">
        <title>Orb-weaving spider Araneus ventricosus genome elucidates the spidroin gene catalogue.</title>
        <authorList>
            <person name="Kono N."/>
            <person name="Nakamura H."/>
            <person name="Ohtoshi R."/>
            <person name="Moran D.A.P."/>
            <person name="Shinohara A."/>
            <person name="Yoshida Y."/>
            <person name="Fujiwara M."/>
            <person name="Mori M."/>
            <person name="Tomita M."/>
            <person name="Arakawa K."/>
        </authorList>
    </citation>
    <scope>NUCLEOTIDE SEQUENCE [LARGE SCALE GENOMIC DNA]</scope>
</reference>
<evidence type="ECO:0000313" key="2">
    <source>
        <dbReference type="EMBL" id="GBN43543.1"/>
    </source>
</evidence>
<comment type="caution">
    <text evidence="2">The sequence shown here is derived from an EMBL/GenBank/DDBJ whole genome shotgun (WGS) entry which is preliminary data.</text>
</comment>
<dbReference type="EMBL" id="BGPR01009982">
    <property type="protein sequence ID" value="GBN43543.1"/>
    <property type="molecule type" value="Genomic_DNA"/>
</dbReference>
<feature type="region of interest" description="Disordered" evidence="1">
    <location>
        <begin position="44"/>
        <end position="81"/>
    </location>
</feature>
<dbReference type="AlphaFoldDB" id="A0A4Y2NXB4"/>
<evidence type="ECO:0000256" key="1">
    <source>
        <dbReference type="SAM" id="MobiDB-lite"/>
    </source>
</evidence>
<protein>
    <submittedName>
        <fullName evidence="2">Uncharacterized protein</fullName>
    </submittedName>
</protein>
<keyword evidence="3" id="KW-1185">Reference proteome</keyword>
<accession>A0A4Y2NXB4</accession>
<gene>
    <name evidence="2" type="ORF">AVEN_121474_1</name>
</gene>